<name>A0A511MYE1_DEIC1</name>
<accession>A0A511MYE1</accession>
<dbReference type="OrthoDB" id="501284at2"/>
<dbReference type="Gene3D" id="3.30.420.10">
    <property type="entry name" value="Ribonuclease H-like superfamily/Ribonuclease H"/>
    <property type="match status" value="1"/>
</dbReference>
<dbReference type="AlphaFoldDB" id="A0A511MYE1"/>
<evidence type="ECO:0000313" key="3">
    <source>
        <dbReference type="EMBL" id="GEM45579.1"/>
    </source>
</evidence>
<dbReference type="InterPro" id="IPR012337">
    <property type="entry name" value="RNaseH-like_sf"/>
</dbReference>
<dbReference type="Proteomes" id="UP000321306">
    <property type="component" value="Unassembled WGS sequence"/>
</dbReference>
<reference evidence="3 4" key="1">
    <citation type="submission" date="2019-07" db="EMBL/GenBank/DDBJ databases">
        <title>Whole genome shotgun sequence of Deinococcus cellulosilyticus NBRC 106333.</title>
        <authorList>
            <person name="Hosoyama A."/>
            <person name="Uohara A."/>
            <person name="Ohji S."/>
            <person name="Ichikawa N."/>
        </authorList>
    </citation>
    <scope>NUCLEOTIDE SEQUENCE [LARGE SCALE GENOMIC DNA]</scope>
    <source>
        <strain evidence="3 4">NBRC 106333</strain>
    </source>
</reference>
<dbReference type="Pfam" id="PF09299">
    <property type="entry name" value="Mu-transpos_C"/>
    <property type="match status" value="1"/>
</dbReference>
<evidence type="ECO:0000259" key="2">
    <source>
        <dbReference type="PROSITE" id="PS50994"/>
    </source>
</evidence>
<evidence type="ECO:0000313" key="4">
    <source>
        <dbReference type="Proteomes" id="UP000321306"/>
    </source>
</evidence>
<dbReference type="RefSeq" id="WP_146883032.1">
    <property type="nucleotide sequence ID" value="NZ_BJXB01000004.1"/>
</dbReference>
<gene>
    <name evidence="3" type="ORF">DC3_12140</name>
</gene>
<dbReference type="InterPro" id="IPR036397">
    <property type="entry name" value="RNaseH_sf"/>
</dbReference>
<protein>
    <recommendedName>
        <fullName evidence="2">Integrase catalytic domain-containing protein</fullName>
    </recommendedName>
</protein>
<sequence length="557" mass="64650">MTPQKYARATHALEHLLPYFRERANSGIPVEHEIEQSRKAHISIPTLRRYYRMFLDLGGDQHAVSTQDFLERRKKQLRKHTLRPEVEQLMQALIDRHWLIPSGSPTFRPYTLQALLDLIHDHCREQGLEKPSYNTLKNRLNAREQQDPQRYARLREGEEIARGREPRLGVSPQRHFGERIQMDGTLLDFFVKDGKLQVKRSKNKKPQAQSVHTRFWITVAVDEGTSLFLNFSLTSHTKSAHESLRTLKGILLDQQEHHQALGVENTLPPLGVPRELFTDRGSEFLNHSLERFCAQYGVHFQAIPSSPHLRGRIERLIGLINEALRHLPGSTLGRHRARGITGRDYVFFGAKDLERYLTGYLLDRINVQVKRGEILSRLQNAWVQVNEGKSQFKPLPREDHSKVQKMLRPSFTRTLQRGGLQWQKRHYVSFHPDFLNLVRRRKALGEVTVLFDPHNIQTVWLIHPETGDVLELFCKDLPRPTSIWSWEEAKKQLGLELKPARSAHQIYQKVLQMRDGDRLEEQPHAGPPSEKPLECPVSGWPRFAIEQAPPEPGRRGH</sequence>
<feature type="domain" description="Integrase catalytic" evidence="2">
    <location>
        <begin position="168"/>
        <end position="325"/>
    </location>
</feature>
<proteinExistence type="predicted"/>
<dbReference type="PROSITE" id="PS50994">
    <property type="entry name" value="INTEGRASE"/>
    <property type="match status" value="1"/>
</dbReference>
<organism evidence="3 4">
    <name type="scientific">Deinococcus cellulosilyticus (strain DSM 18568 / NBRC 106333 / KACC 11606 / 5516J-15)</name>
    <dbReference type="NCBI Taxonomy" id="1223518"/>
    <lineage>
        <taxon>Bacteria</taxon>
        <taxon>Thermotogati</taxon>
        <taxon>Deinococcota</taxon>
        <taxon>Deinococci</taxon>
        <taxon>Deinococcales</taxon>
        <taxon>Deinococcaceae</taxon>
        <taxon>Deinococcus</taxon>
    </lineage>
</organism>
<feature type="region of interest" description="Disordered" evidence="1">
    <location>
        <begin position="517"/>
        <end position="557"/>
    </location>
</feature>
<dbReference type="GO" id="GO:0015074">
    <property type="term" value="P:DNA integration"/>
    <property type="evidence" value="ECO:0007669"/>
    <property type="project" value="InterPro"/>
</dbReference>
<dbReference type="GO" id="GO:0003676">
    <property type="term" value="F:nucleic acid binding"/>
    <property type="evidence" value="ECO:0007669"/>
    <property type="project" value="InterPro"/>
</dbReference>
<dbReference type="InterPro" id="IPR015378">
    <property type="entry name" value="Transposase-like_Mu_C"/>
</dbReference>
<keyword evidence="4" id="KW-1185">Reference proteome</keyword>
<dbReference type="EMBL" id="BJXB01000004">
    <property type="protein sequence ID" value="GEM45579.1"/>
    <property type="molecule type" value="Genomic_DNA"/>
</dbReference>
<dbReference type="InterPro" id="IPR001584">
    <property type="entry name" value="Integrase_cat-core"/>
</dbReference>
<evidence type="ECO:0000256" key="1">
    <source>
        <dbReference type="SAM" id="MobiDB-lite"/>
    </source>
</evidence>
<dbReference type="SUPFAM" id="SSF53098">
    <property type="entry name" value="Ribonuclease H-like"/>
    <property type="match status" value="1"/>
</dbReference>
<comment type="caution">
    <text evidence="3">The sequence shown here is derived from an EMBL/GenBank/DDBJ whole genome shotgun (WGS) entry which is preliminary data.</text>
</comment>